<proteinExistence type="predicted"/>
<protein>
    <submittedName>
        <fullName evidence="4">FecR domain-containing protein</fullName>
    </submittedName>
</protein>
<dbReference type="Pfam" id="PF04773">
    <property type="entry name" value="FecR"/>
    <property type="match status" value="1"/>
</dbReference>
<dbReference type="AlphaFoldDB" id="A0A9X4AXB6"/>
<gene>
    <name evidence="4" type="ORF">KEG57_47640</name>
</gene>
<dbReference type="Gene3D" id="2.60.120.1440">
    <property type="match status" value="1"/>
</dbReference>
<name>A0A9X4AXB6_9BACT</name>
<reference evidence="4 5" key="1">
    <citation type="submission" date="2021-04" db="EMBL/GenBank/DDBJ databases">
        <title>Genome analysis of Polyangium sp.</title>
        <authorList>
            <person name="Li Y."/>
            <person name="Wang J."/>
        </authorList>
    </citation>
    <scope>NUCLEOTIDE SEQUENCE [LARGE SCALE GENOMIC DNA]</scope>
    <source>
        <strain evidence="4 5">SDU14</strain>
    </source>
</reference>
<accession>A0A9X4AXB6</accession>
<keyword evidence="2" id="KW-1133">Transmembrane helix</keyword>
<feature type="transmembrane region" description="Helical" evidence="2">
    <location>
        <begin position="58"/>
        <end position="80"/>
    </location>
</feature>
<comment type="caution">
    <text evidence="4">The sequence shown here is derived from an EMBL/GenBank/DDBJ whole genome shotgun (WGS) entry which is preliminary data.</text>
</comment>
<dbReference type="EMBL" id="JAGTJJ010000068">
    <property type="protein sequence ID" value="MDC3988234.1"/>
    <property type="molecule type" value="Genomic_DNA"/>
</dbReference>
<feature type="region of interest" description="Disordered" evidence="1">
    <location>
        <begin position="241"/>
        <end position="288"/>
    </location>
</feature>
<dbReference type="Proteomes" id="UP001151081">
    <property type="component" value="Unassembled WGS sequence"/>
</dbReference>
<keyword evidence="2" id="KW-0472">Membrane</keyword>
<evidence type="ECO:0000313" key="4">
    <source>
        <dbReference type="EMBL" id="MDC3988234.1"/>
    </source>
</evidence>
<dbReference type="InterPro" id="IPR006860">
    <property type="entry name" value="FecR"/>
</dbReference>
<dbReference type="RefSeq" id="WP_272427750.1">
    <property type="nucleotide sequence ID" value="NZ_JAGTJJ010000068.1"/>
</dbReference>
<evidence type="ECO:0000313" key="5">
    <source>
        <dbReference type="Proteomes" id="UP001151081"/>
    </source>
</evidence>
<feature type="domain" description="FecR protein" evidence="3">
    <location>
        <begin position="106"/>
        <end position="196"/>
    </location>
</feature>
<keyword evidence="2" id="KW-0812">Transmembrane</keyword>
<evidence type="ECO:0000256" key="2">
    <source>
        <dbReference type="SAM" id="Phobius"/>
    </source>
</evidence>
<evidence type="ECO:0000256" key="1">
    <source>
        <dbReference type="SAM" id="MobiDB-lite"/>
    </source>
</evidence>
<organism evidence="4 5">
    <name type="scientific">Polyangium jinanense</name>
    <dbReference type="NCBI Taxonomy" id="2829994"/>
    <lineage>
        <taxon>Bacteria</taxon>
        <taxon>Pseudomonadati</taxon>
        <taxon>Myxococcota</taxon>
        <taxon>Polyangia</taxon>
        <taxon>Polyangiales</taxon>
        <taxon>Polyangiaceae</taxon>
        <taxon>Polyangium</taxon>
    </lineage>
</organism>
<dbReference type="Gene3D" id="1.25.40.10">
    <property type="entry name" value="Tetratricopeptide repeat domain"/>
    <property type="match status" value="1"/>
</dbReference>
<keyword evidence="5" id="KW-1185">Reference proteome</keyword>
<dbReference type="InterPro" id="IPR011990">
    <property type="entry name" value="TPR-like_helical_dom_sf"/>
</dbReference>
<sequence>MARERYPMGQSERSLTNLGQQVATLQDRHPAARLERTQGRARLLEATIPRTSRRPRSLAVGLALLPAAALLVIVLMASVATRPRASLRFSVGMTEPGAVGAWIAAPKAAELPIRFSDGSELHLAPGGRARVTAIDAHGAEIAVERGTLDLSIVHLDRARWTVWAGPFQVHVIGTRFEIRWDPATEQVSVGLREGAITISGPVVGDERAVRAGERLTISPAQNTLEVGTVDESAAPVPTAVVPTEPPKDAVPPIPDAPSTSPTARVTVAESPRPHARANASGSSVPPPVVAPAGPGWRALSLEAKYKDALAAAELEGFDVICEGASASDLRALGDAARLGGSAARASQAFTSLRSRFPGSPEAAAAAFILGRIAQDQRKDHAGAAGWFVLYLQEQPGGAFAAEAAGRLVEAEDKRGDLAGARRAAERYLAAYPSGVHAAYARGVLARGASSAP</sequence>
<evidence type="ECO:0000259" key="3">
    <source>
        <dbReference type="Pfam" id="PF04773"/>
    </source>
</evidence>